<dbReference type="EMBL" id="CM039430">
    <property type="protein sequence ID" value="KAI4344838.1"/>
    <property type="molecule type" value="Genomic_DNA"/>
</dbReference>
<gene>
    <name evidence="1" type="ORF">L6164_012025</name>
</gene>
<dbReference type="Proteomes" id="UP000828941">
    <property type="component" value="Chromosome 5"/>
</dbReference>
<reference evidence="1 2" key="1">
    <citation type="journal article" date="2022" name="DNA Res.">
        <title>Chromosomal-level genome assembly of the orchid tree Bauhinia variegata (Leguminosae; Cercidoideae) supports the allotetraploid origin hypothesis of Bauhinia.</title>
        <authorList>
            <person name="Zhong Y."/>
            <person name="Chen Y."/>
            <person name="Zheng D."/>
            <person name="Pang J."/>
            <person name="Liu Y."/>
            <person name="Luo S."/>
            <person name="Meng S."/>
            <person name="Qian L."/>
            <person name="Wei D."/>
            <person name="Dai S."/>
            <person name="Zhou R."/>
        </authorList>
    </citation>
    <scope>NUCLEOTIDE SEQUENCE [LARGE SCALE GENOMIC DNA]</scope>
    <source>
        <strain evidence="1">BV-YZ2020</strain>
    </source>
</reference>
<evidence type="ECO:0000313" key="1">
    <source>
        <dbReference type="EMBL" id="KAI4344838.1"/>
    </source>
</evidence>
<comment type="caution">
    <text evidence="1">The sequence shown here is derived from an EMBL/GenBank/DDBJ whole genome shotgun (WGS) entry which is preliminary data.</text>
</comment>
<protein>
    <submittedName>
        <fullName evidence="1">Uncharacterized protein</fullName>
    </submittedName>
</protein>
<organism evidence="1 2">
    <name type="scientific">Bauhinia variegata</name>
    <name type="common">Purple orchid tree</name>
    <name type="synonym">Phanera variegata</name>
    <dbReference type="NCBI Taxonomy" id="167791"/>
    <lineage>
        <taxon>Eukaryota</taxon>
        <taxon>Viridiplantae</taxon>
        <taxon>Streptophyta</taxon>
        <taxon>Embryophyta</taxon>
        <taxon>Tracheophyta</taxon>
        <taxon>Spermatophyta</taxon>
        <taxon>Magnoliopsida</taxon>
        <taxon>eudicotyledons</taxon>
        <taxon>Gunneridae</taxon>
        <taxon>Pentapetalae</taxon>
        <taxon>rosids</taxon>
        <taxon>fabids</taxon>
        <taxon>Fabales</taxon>
        <taxon>Fabaceae</taxon>
        <taxon>Cercidoideae</taxon>
        <taxon>Cercideae</taxon>
        <taxon>Bauhiniinae</taxon>
        <taxon>Bauhinia</taxon>
    </lineage>
</organism>
<name>A0ACB9P8R0_BAUVA</name>
<keyword evidence="2" id="KW-1185">Reference proteome</keyword>
<proteinExistence type="predicted"/>
<sequence length="741" mass="84438">MADRKNDHEFDELEKLLGEIPNATSTRPHCEESGPKNLLHDRSIPHLSINSCKGPFIGKLQKSGDLVEGKFSRHNIPKSPFSRLQPSETIVPGDQSLPSAFSDLRLNNIGTVEAQVPLTDFKLLESHKTHNMSLDFQYPNSSTKVAPPFYSPVILPFDFDDFNSVRAGEHTSNLLKFGVDELKKQSSGYWEPVDPSFNVPVLGRQYSVMPSQQQFFLDVQSSLLYLHPQQNGQSQINWRKIEEEKYHWLQQNLYQQQLHAQKLEAPQPMQANGTIPPRQMFSNQRQPPFGVPIPHQLEKSRGEQLYDNYMTLRDSNISYSPLSSVDYNSVHVLDEAEKQFPEKILTRSQGLDMFKTVKFGSFGQTELQNRVGQTGKVFPNGYSCTPSAKGLHNFRPNGLTSDGKEFRKSNQKQVPQKHTSVDEVKGRIYLMAKDQHDCRFLQRKFEEGTPEDIDKIFLEIIDYTAELMIDPFGNYLIQKLLEVCDEDKKMQILHAICKPGEFIRISCDMHGTRAIQKVIETLKKPEQFSMVVSSLKPGIVTLMKNINGNHVAQRCLQYLIPEYKEFLFEASTKNCVEIATDRHGCCVLQKCLSHSDGEQRQRLVCEITSNSLLLSQDQFGNYVVQFVLDLQLPWATIDILEQLEGNFCNLSIQKHSSNVVERCLKYASEEHQILIIQELIQNPELDQIMLDPYGNYVIQAAIKQSKGSLNAALMNAIRPHVPVLRTSPYGKKILSNNLLDI</sequence>
<evidence type="ECO:0000313" key="2">
    <source>
        <dbReference type="Proteomes" id="UP000828941"/>
    </source>
</evidence>
<accession>A0ACB9P8R0</accession>